<comment type="caution">
    <text evidence="8">The sequence shown here is derived from an EMBL/GenBank/DDBJ whole genome shotgun (WGS) entry which is preliminary data.</text>
</comment>
<proteinExistence type="inferred from homology"/>
<comment type="similarity">
    <text evidence="1">Belongs to the sigma-70 factor family. ECF subfamily.</text>
</comment>
<dbReference type="InterPro" id="IPR014284">
    <property type="entry name" value="RNA_pol_sigma-70_dom"/>
</dbReference>
<evidence type="ECO:0000313" key="8">
    <source>
        <dbReference type="EMBL" id="GAA4520890.1"/>
    </source>
</evidence>
<dbReference type="SUPFAM" id="SSF52096">
    <property type="entry name" value="ClpP/crotonase"/>
    <property type="match status" value="2"/>
</dbReference>
<dbReference type="InterPro" id="IPR011762">
    <property type="entry name" value="COA_CT_N"/>
</dbReference>
<organism evidence="8 9">
    <name type="scientific">Actinoallomurus oryzae</name>
    <dbReference type="NCBI Taxonomy" id="502180"/>
    <lineage>
        <taxon>Bacteria</taxon>
        <taxon>Bacillati</taxon>
        <taxon>Actinomycetota</taxon>
        <taxon>Actinomycetes</taxon>
        <taxon>Streptosporangiales</taxon>
        <taxon>Thermomonosporaceae</taxon>
        <taxon>Actinoallomurus</taxon>
    </lineage>
</organism>
<keyword evidence="4" id="KW-0804">Transcription</keyword>
<gene>
    <name evidence="8" type="ORF">GCM10023191_098450</name>
</gene>
<dbReference type="InterPro" id="IPR051047">
    <property type="entry name" value="AccD/PCCB"/>
</dbReference>
<dbReference type="InterPro" id="IPR013249">
    <property type="entry name" value="RNA_pol_sigma70_r4_t2"/>
</dbReference>
<accession>A0ABP8R8G0</accession>
<dbReference type="InterPro" id="IPR013325">
    <property type="entry name" value="RNA_pol_sigma_r2"/>
</dbReference>
<dbReference type="PROSITE" id="PS50989">
    <property type="entry name" value="COA_CT_CTER"/>
    <property type="match status" value="1"/>
</dbReference>
<evidence type="ECO:0000259" key="6">
    <source>
        <dbReference type="PROSITE" id="PS50980"/>
    </source>
</evidence>
<dbReference type="Gene3D" id="3.90.226.10">
    <property type="entry name" value="2-enoyl-CoA Hydratase, Chain A, domain 1"/>
    <property type="match status" value="2"/>
</dbReference>
<evidence type="ECO:0000259" key="7">
    <source>
        <dbReference type="PROSITE" id="PS50989"/>
    </source>
</evidence>
<dbReference type="PROSITE" id="PS50980">
    <property type="entry name" value="COA_CT_NTER"/>
    <property type="match status" value="1"/>
</dbReference>
<keyword evidence="2" id="KW-0805">Transcription regulation</keyword>
<evidence type="ECO:0000256" key="5">
    <source>
        <dbReference type="SAM" id="MobiDB-lite"/>
    </source>
</evidence>
<dbReference type="PANTHER" id="PTHR43842:SF2">
    <property type="entry name" value="PROPIONYL-COA CARBOXYLASE BETA CHAIN, MITOCHONDRIAL"/>
    <property type="match status" value="1"/>
</dbReference>
<dbReference type="InterPro" id="IPR034733">
    <property type="entry name" value="AcCoA_carboxyl_beta"/>
</dbReference>
<dbReference type="CDD" id="cd06171">
    <property type="entry name" value="Sigma70_r4"/>
    <property type="match status" value="1"/>
</dbReference>
<dbReference type="Pfam" id="PF04542">
    <property type="entry name" value="Sigma70_r2"/>
    <property type="match status" value="1"/>
</dbReference>
<evidence type="ECO:0000256" key="2">
    <source>
        <dbReference type="ARBA" id="ARBA00023015"/>
    </source>
</evidence>
<reference evidence="9" key="1">
    <citation type="journal article" date="2019" name="Int. J. Syst. Evol. Microbiol.">
        <title>The Global Catalogue of Microorganisms (GCM) 10K type strain sequencing project: providing services to taxonomists for standard genome sequencing and annotation.</title>
        <authorList>
            <consortium name="The Broad Institute Genomics Platform"/>
            <consortium name="The Broad Institute Genome Sequencing Center for Infectious Disease"/>
            <person name="Wu L."/>
            <person name="Ma J."/>
        </authorList>
    </citation>
    <scope>NUCLEOTIDE SEQUENCE [LARGE SCALE GENOMIC DNA]</scope>
    <source>
        <strain evidence="9">JCM 17933</strain>
    </source>
</reference>
<evidence type="ECO:0000256" key="4">
    <source>
        <dbReference type="ARBA" id="ARBA00023163"/>
    </source>
</evidence>
<keyword evidence="9" id="KW-1185">Reference proteome</keyword>
<protein>
    <submittedName>
        <fullName evidence="8">Uncharacterized protein</fullName>
    </submittedName>
</protein>
<dbReference type="Pfam" id="PF01039">
    <property type="entry name" value="Carboxyl_trans"/>
    <property type="match status" value="1"/>
</dbReference>
<feature type="compositionally biased region" description="Basic and acidic residues" evidence="5">
    <location>
        <begin position="216"/>
        <end position="227"/>
    </location>
</feature>
<dbReference type="NCBIfam" id="TIGR02937">
    <property type="entry name" value="sigma70-ECF"/>
    <property type="match status" value="1"/>
</dbReference>
<dbReference type="Gene3D" id="1.10.1740.10">
    <property type="match status" value="1"/>
</dbReference>
<sequence>MIREIRLYQVHLGALSPAGDAREAMTVDEAKDFNDLFIEIRPALYTRVVQLLGDPHEAEEVVQEVYLKITAKKARQNFEAHPNKVAYLLVTAKNIIRDSWRRRQRLSRTLALEHALDTERSHDGGLRECEDRLVVAALLNSLTAREAAAIRLVDIESYSLEEAGLLLGVHWGTVHRNRQRGLRQLRAKFDGIGSTGSRQVKKSRGQGPPSVSPHQPPHEKSQGEHVVKTSTAPMPTASRRDDDPRAPLNRLTRLLDPGSPVMLHEPDEIATTTVRGQIDGLKVIAFCTDATRRGGALGLAECARIAEAIDLAAGEGCPIIGLWHSGGARIGDGIESMHGIGQIFAAMIRASGVVPQISVVLGPAAGGAAYGPALTDLVIMAPAGRIFVTGPDVVSSVTGEKIDMEGLGGAEAHGRKSGVAHVTAESEDAAFDTARRLADLLGRPGSFQVGAAGPPKDLRALLPESPRRAYDVRPLVHEIVDDGDFLELQPKWAANVVIGLGRLGGGTVGVIANNPLRKGGCLDSLSAEKSARFVRMCDCAGIPLIVLVDVPGYLPGVGQEWSGVVRRGAKLLYAFAEARVPRVTLVTRKSYGGAYIAMNSRSLGATAIFAWPEAEVGVMGAESAVRVLHWKKIAAVPEDEREPMRTRLIEQHREANRDLDHGVRLGVIDGVIDPSQSRVRMLEVFAAQQEGRPAGRGKHGNIPL</sequence>
<dbReference type="SUPFAM" id="SSF88946">
    <property type="entry name" value="Sigma2 domain of RNA polymerase sigma factors"/>
    <property type="match status" value="1"/>
</dbReference>
<dbReference type="EMBL" id="BAABHF010000067">
    <property type="protein sequence ID" value="GAA4520890.1"/>
    <property type="molecule type" value="Genomic_DNA"/>
</dbReference>
<evidence type="ECO:0000313" key="9">
    <source>
        <dbReference type="Proteomes" id="UP001500503"/>
    </source>
</evidence>
<feature type="domain" description="CoA carboxyltransferase N-terminal" evidence="6">
    <location>
        <begin position="207"/>
        <end position="453"/>
    </location>
</feature>
<dbReference type="InterPro" id="IPR029045">
    <property type="entry name" value="ClpP/crotonase-like_dom_sf"/>
</dbReference>
<evidence type="ECO:0000256" key="3">
    <source>
        <dbReference type="ARBA" id="ARBA00023082"/>
    </source>
</evidence>
<dbReference type="SUPFAM" id="SSF88659">
    <property type="entry name" value="Sigma3 and sigma4 domains of RNA polymerase sigma factors"/>
    <property type="match status" value="1"/>
</dbReference>
<dbReference type="InterPro" id="IPR013324">
    <property type="entry name" value="RNA_pol_sigma_r3/r4-like"/>
</dbReference>
<keyword evidence="3" id="KW-0731">Sigma factor</keyword>
<name>A0ABP8R8G0_9ACTN</name>
<dbReference type="Pfam" id="PF08281">
    <property type="entry name" value="Sigma70_r4_2"/>
    <property type="match status" value="1"/>
</dbReference>
<dbReference type="PANTHER" id="PTHR43842">
    <property type="entry name" value="PROPIONYL-COA CARBOXYLASE BETA CHAIN"/>
    <property type="match status" value="1"/>
</dbReference>
<dbReference type="InterPro" id="IPR011763">
    <property type="entry name" value="COA_CT_C"/>
</dbReference>
<dbReference type="Proteomes" id="UP001500503">
    <property type="component" value="Unassembled WGS sequence"/>
</dbReference>
<evidence type="ECO:0000256" key="1">
    <source>
        <dbReference type="ARBA" id="ARBA00010641"/>
    </source>
</evidence>
<feature type="region of interest" description="Disordered" evidence="5">
    <location>
        <begin position="193"/>
        <end position="262"/>
    </location>
</feature>
<dbReference type="InterPro" id="IPR036388">
    <property type="entry name" value="WH-like_DNA-bd_sf"/>
</dbReference>
<feature type="domain" description="CoA carboxyltransferase C-terminal" evidence="7">
    <location>
        <begin position="454"/>
        <end position="704"/>
    </location>
</feature>
<dbReference type="InterPro" id="IPR007627">
    <property type="entry name" value="RNA_pol_sigma70_r2"/>
</dbReference>
<dbReference type="Gene3D" id="1.10.10.10">
    <property type="entry name" value="Winged helix-like DNA-binding domain superfamily/Winged helix DNA-binding domain"/>
    <property type="match status" value="1"/>
</dbReference>